<dbReference type="EC" id="2.7.1.24" evidence="5 6"/>
<sequence>MFVVGLTGGIGSGKTTVSQRFEHHGIVVVDADTIAREVVAPGSEGLKKITAHFGPQILLANGSLDRQALRKIIFSNESERRWLESLTHPLIRTEIEARIQAAPGPYTILSAPLLLESGHYNVNRVLIVDLPVVEQITRASARDNADRRMIEKIIASQLPRTERLKHADDIVDNAGSLEQTLYQVDALHLRYLQLADITLNDL</sequence>
<proteinExistence type="inferred from homology"/>
<dbReference type="CDD" id="cd02022">
    <property type="entry name" value="DPCK"/>
    <property type="match status" value="1"/>
</dbReference>
<dbReference type="GO" id="GO:0005737">
    <property type="term" value="C:cytoplasm"/>
    <property type="evidence" value="ECO:0007669"/>
    <property type="project" value="UniProtKB-SubCell"/>
</dbReference>
<dbReference type="Pfam" id="PF01121">
    <property type="entry name" value="CoaE"/>
    <property type="match status" value="1"/>
</dbReference>
<dbReference type="InterPro" id="IPR027417">
    <property type="entry name" value="P-loop_NTPase"/>
</dbReference>
<dbReference type="PANTHER" id="PTHR10695">
    <property type="entry name" value="DEPHOSPHO-COA KINASE-RELATED"/>
    <property type="match status" value="1"/>
</dbReference>
<evidence type="ECO:0000256" key="6">
    <source>
        <dbReference type="NCBIfam" id="TIGR00152"/>
    </source>
</evidence>
<keyword evidence="8" id="KW-1185">Reference proteome</keyword>
<gene>
    <name evidence="5 7" type="primary">coaE</name>
    <name evidence="7" type="ordered locus">TERTU_3037</name>
</gene>
<evidence type="ECO:0000256" key="1">
    <source>
        <dbReference type="ARBA" id="ARBA00009018"/>
    </source>
</evidence>
<evidence type="ECO:0000256" key="5">
    <source>
        <dbReference type="HAMAP-Rule" id="MF_00376"/>
    </source>
</evidence>
<reference evidence="7 8" key="1">
    <citation type="journal article" date="2009" name="PLoS ONE">
        <title>The complete genome of Teredinibacter turnerae T7901: an intracellular endosymbiont of marine wood-boring bivalves (shipworms).</title>
        <authorList>
            <person name="Yang J.C."/>
            <person name="Madupu R."/>
            <person name="Durkin A.S."/>
            <person name="Ekborg N.A."/>
            <person name="Pedamallu C.S."/>
            <person name="Hostetler J.B."/>
            <person name="Radune D."/>
            <person name="Toms B.S."/>
            <person name="Henrissat B."/>
            <person name="Coutinho P.M."/>
            <person name="Schwarz S."/>
            <person name="Field L."/>
            <person name="Trindade-Silva A.E."/>
            <person name="Soares C.A.G."/>
            <person name="Elshahawi S."/>
            <person name="Hanora A."/>
            <person name="Schmidt E.W."/>
            <person name="Haygood M.G."/>
            <person name="Posfai J."/>
            <person name="Benner J."/>
            <person name="Madinger C."/>
            <person name="Nove J."/>
            <person name="Anton B."/>
            <person name="Chaudhary K."/>
            <person name="Foster J."/>
            <person name="Holman A."/>
            <person name="Kumar S."/>
            <person name="Lessard P.A."/>
            <person name="Luyten Y.A."/>
            <person name="Slatko B."/>
            <person name="Wood N."/>
            <person name="Wu B."/>
            <person name="Teplitski M."/>
            <person name="Mougous J.D."/>
            <person name="Ward N."/>
            <person name="Eisen J.A."/>
            <person name="Badger J.H."/>
            <person name="Distel D.L."/>
        </authorList>
    </citation>
    <scope>NUCLEOTIDE SEQUENCE [LARGE SCALE GENOMIC DNA]</scope>
    <source>
        <strain evidence="8">ATCC 39867 / T7901</strain>
    </source>
</reference>
<accession>C5BP22</accession>
<comment type="catalytic activity">
    <reaction evidence="5">
        <text>3'-dephospho-CoA + ATP = ADP + CoA + H(+)</text>
        <dbReference type="Rhea" id="RHEA:18245"/>
        <dbReference type="ChEBI" id="CHEBI:15378"/>
        <dbReference type="ChEBI" id="CHEBI:30616"/>
        <dbReference type="ChEBI" id="CHEBI:57287"/>
        <dbReference type="ChEBI" id="CHEBI:57328"/>
        <dbReference type="ChEBI" id="CHEBI:456216"/>
        <dbReference type="EC" id="2.7.1.24"/>
    </reaction>
</comment>
<name>C5BP22_TERTT</name>
<evidence type="ECO:0000313" key="8">
    <source>
        <dbReference type="Proteomes" id="UP000009080"/>
    </source>
</evidence>
<keyword evidence="3 5" id="KW-0067">ATP-binding</keyword>
<keyword evidence="5 7" id="KW-0418">Kinase</keyword>
<keyword evidence="5 7" id="KW-0808">Transferase</keyword>
<evidence type="ECO:0000313" key="7">
    <source>
        <dbReference type="EMBL" id="ACR13002.1"/>
    </source>
</evidence>
<keyword evidence="5" id="KW-0963">Cytoplasm</keyword>
<dbReference type="PANTHER" id="PTHR10695:SF46">
    <property type="entry name" value="BIFUNCTIONAL COENZYME A SYNTHASE-RELATED"/>
    <property type="match status" value="1"/>
</dbReference>
<dbReference type="Proteomes" id="UP000009080">
    <property type="component" value="Chromosome"/>
</dbReference>
<dbReference type="STRING" id="377629.TERTU_3037"/>
<evidence type="ECO:0000256" key="3">
    <source>
        <dbReference type="ARBA" id="ARBA00022840"/>
    </source>
</evidence>
<dbReference type="SUPFAM" id="SSF52540">
    <property type="entry name" value="P-loop containing nucleoside triphosphate hydrolases"/>
    <property type="match status" value="1"/>
</dbReference>
<dbReference type="GO" id="GO:0005524">
    <property type="term" value="F:ATP binding"/>
    <property type="evidence" value="ECO:0007669"/>
    <property type="project" value="UniProtKB-UniRule"/>
</dbReference>
<protein>
    <recommendedName>
        <fullName evidence="5 6">Dephospho-CoA kinase</fullName>
        <ecNumber evidence="5 6">2.7.1.24</ecNumber>
    </recommendedName>
    <alternativeName>
        <fullName evidence="5">Dephosphocoenzyme A kinase</fullName>
    </alternativeName>
</protein>
<dbReference type="OrthoDB" id="9812943at2"/>
<dbReference type="GO" id="GO:0015937">
    <property type="term" value="P:coenzyme A biosynthetic process"/>
    <property type="evidence" value="ECO:0007669"/>
    <property type="project" value="UniProtKB-UniRule"/>
</dbReference>
<comment type="pathway">
    <text evidence="5">Cofactor biosynthesis; coenzyme A biosynthesis; CoA from (R)-pantothenate: step 5/5.</text>
</comment>
<dbReference type="KEGG" id="ttu:TERTU_3037"/>
<keyword evidence="4 5" id="KW-0173">Coenzyme A biosynthesis</keyword>
<comment type="subcellular location">
    <subcellularLocation>
        <location evidence="5">Cytoplasm</location>
    </subcellularLocation>
</comment>
<dbReference type="Gene3D" id="3.40.50.300">
    <property type="entry name" value="P-loop containing nucleotide triphosphate hydrolases"/>
    <property type="match status" value="1"/>
</dbReference>
<evidence type="ECO:0000256" key="2">
    <source>
        <dbReference type="ARBA" id="ARBA00022741"/>
    </source>
</evidence>
<comment type="similarity">
    <text evidence="1 5">Belongs to the CoaE family.</text>
</comment>
<comment type="function">
    <text evidence="5">Catalyzes the phosphorylation of the 3'-hydroxyl group of dephosphocoenzyme A to form coenzyme A.</text>
</comment>
<dbReference type="eggNOG" id="COG0237">
    <property type="taxonomic scope" value="Bacteria"/>
</dbReference>
<feature type="binding site" evidence="5">
    <location>
        <begin position="11"/>
        <end position="16"/>
    </location>
    <ligand>
        <name>ATP</name>
        <dbReference type="ChEBI" id="CHEBI:30616"/>
    </ligand>
</feature>
<dbReference type="HOGENOM" id="CLU_057180_1_2_6"/>
<dbReference type="GO" id="GO:0004140">
    <property type="term" value="F:dephospho-CoA kinase activity"/>
    <property type="evidence" value="ECO:0007669"/>
    <property type="project" value="UniProtKB-UniRule"/>
</dbReference>
<dbReference type="PROSITE" id="PS51219">
    <property type="entry name" value="DPCK"/>
    <property type="match status" value="1"/>
</dbReference>
<dbReference type="AlphaFoldDB" id="C5BP22"/>
<dbReference type="HAMAP" id="MF_00376">
    <property type="entry name" value="Dephospho_CoA_kinase"/>
    <property type="match status" value="1"/>
</dbReference>
<dbReference type="RefSeq" id="WP_015819115.1">
    <property type="nucleotide sequence ID" value="NC_012997.1"/>
</dbReference>
<dbReference type="UniPathway" id="UPA00241">
    <property type="reaction ID" value="UER00356"/>
</dbReference>
<dbReference type="InterPro" id="IPR001977">
    <property type="entry name" value="Depp_CoAkinase"/>
</dbReference>
<keyword evidence="2 5" id="KW-0547">Nucleotide-binding</keyword>
<dbReference type="NCBIfam" id="TIGR00152">
    <property type="entry name" value="dephospho-CoA kinase"/>
    <property type="match status" value="1"/>
</dbReference>
<organism evidence="7 8">
    <name type="scientific">Teredinibacter turnerae (strain ATCC 39867 / T7901)</name>
    <dbReference type="NCBI Taxonomy" id="377629"/>
    <lineage>
        <taxon>Bacteria</taxon>
        <taxon>Pseudomonadati</taxon>
        <taxon>Pseudomonadota</taxon>
        <taxon>Gammaproteobacteria</taxon>
        <taxon>Cellvibrionales</taxon>
        <taxon>Cellvibrionaceae</taxon>
        <taxon>Teredinibacter</taxon>
    </lineage>
</organism>
<evidence type="ECO:0000256" key="4">
    <source>
        <dbReference type="ARBA" id="ARBA00022993"/>
    </source>
</evidence>
<dbReference type="EMBL" id="CP001614">
    <property type="protein sequence ID" value="ACR13002.1"/>
    <property type="molecule type" value="Genomic_DNA"/>
</dbReference>